<gene>
    <name evidence="2" type="ORF">ACFOUR_15040</name>
</gene>
<keyword evidence="1" id="KW-0472">Membrane</keyword>
<sequence length="118" mass="13114">MTPKQLLTGDPRRTSLVYIAIGGVSLVKAVALRNDSTRFRRELRDAAIFIGVGLVLRRYAAMRDQRREELESMVPDWILGGDTADGPTVPSVVQAFFGGQDEPARESVTDRARTVVRR</sequence>
<proteinExistence type="predicted"/>
<comment type="caution">
    <text evidence="2">The sequence shown here is derived from an EMBL/GenBank/DDBJ whole genome shotgun (WGS) entry which is preliminary data.</text>
</comment>
<reference evidence="2 3" key="1">
    <citation type="journal article" date="2019" name="Int. J. Syst. Evol. Microbiol.">
        <title>The Global Catalogue of Microorganisms (GCM) 10K type strain sequencing project: providing services to taxonomists for standard genome sequencing and annotation.</title>
        <authorList>
            <consortium name="The Broad Institute Genomics Platform"/>
            <consortium name="The Broad Institute Genome Sequencing Center for Infectious Disease"/>
            <person name="Wu L."/>
            <person name="Ma J."/>
        </authorList>
    </citation>
    <scope>NUCLEOTIDE SEQUENCE [LARGE SCALE GENOMIC DNA]</scope>
    <source>
        <strain evidence="2 3">IBRC-M 10256</strain>
    </source>
</reference>
<evidence type="ECO:0000256" key="1">
    <source>
        <dbReference type="SAM" id="Phobius"/>
    </source>
</evidence>
<name>A0ABD5NSJ5_9EURY</name>
<dbReference type="EMBL" id="JBHSAQ010000013">
    <property type="protein sequence ID" value="MFC3959675.1"/>
    <property type="molecule type" value="Genomic_DNA"/>
</dbReference>
<keyword evidence="3" id="KW-1185">Reference proteome</keyword>
<organism evidence="2 3">
    <name type="scientific">Halovivax cerinus</name>
    <dbReference type="NCBI Taxonomy" id="1487865"/>
    <lineage>
        <taxon>Archaea</taxon>
        <taxon>Methanobacteriati</taxon>
        <taxon>Methanobacteriota</taxon>
        <taxon>Stenosarchaea group</taxon>
        <taxon>Halobacteria</taxon>
        <taxon>Halobacteriales</taxon>
        <taxon>Natrialbaceae</taxon>
        <taxon>Halovivax</taxon>
    </lineage>
</organism>
<protein>
    <submittedName>
        <fullName evidence="2">Uncharacterized protein</fullName>
    </submittedName>
</protein>
<keyword evidence="1" id="KW-0812">Transmembrane</keyword>
<evidence type="ECO:0000313" key="3">
    <source>
        <dbReference type="Proteomes" id="UP001595846"/>
    </source>
</evidence>
<feature type="transmembrane region" description="Helical" evidence="1">
    <location>
        <begin position="15"/>
        <end position="32"/>
    </location>
</feature>
<accession>A0ABD5NSJ5</accession>
<keyword evidence="1" id="KW-1133">Transmembrane helix</keyword>
<dbReference type="Proteomes" id="UP001595846">
    <property type="component" value="Unassembled WGS sequence"/>
</dbReference>
<dbReference type="AlphaFoldDB" id="A0ABD5NSJ5"/>
<dbReference type="RefSeq" id="WP_256533189.1">
    <property type="nucleotide sequence ID" value="NZ_CP101824.1"/>
</dbReference>
<dbReference type="GeneID" id="73902302"/>
<evidence type="ECO:0000313" key="2">
    <source>
        <dbReference type="EMBL" id="MFC3959675.1"/>
    </source>
</evidence>